<evidence type="ECO:0000256" key="6">
    <source>
        <dbReference type="ARBA" id="ARBA00022801"/>
    </source>
</evidence>
<evidence type="ECO:0000313" key="10">
    <source>
        <dbReference type="EMBL" id="VEG47500.1"/>
    </source>
</evidence>
<dbReference type="PROSITE" id="PS00155">
    <property type="entry name" value="CUTINASE_1"/>
    <property type="match status" value="1"/>
</dbReference>
<keyword evidence="3 8" id="KW-0719">Serine esterase</keyword>
<dbReference type="AlphaFoldDB" id="A0A3S4RS43"/>
<evidence type="ECO:0000256" key="9">
    <source>
        <dbReference type="SAM" id="MobiDB-lite"/>
    </source>
</evidence>
<organism evidence="10 11">
    <name type="scientific">Mycolicibacterium chitae</name>
    <name type="common">Mycobacterium chitae</name>
    <dbReference type="NCBI Taxonomy" id="1792"/>
    <lineage>
        <taxon>Bacteria</taxon>
        <taxon>Bacillati</taxon>
        <taxon>Actinomycetota</taxon>
        <taxon>Actinomycetes</taxon>
        <taxon>Mycobacteriales</taxon>
        <taxon>Mycobacteriaceae</taxon>
        <taxon>Mycolicibacterium</taxon>
    </lineage>
</organism>
<gene>
    <name evidence="10" type="ORF">NCTC10485_01781</name>
</gene>
<evidence type="ECO:0000256" key="5">
    <source>
        <dbReference type="ARBA" id="ARBA00022729"/>
    </source>
</evidence>
<protein>
    <recommendedName>
        <fullName evidence="8">Cutinase</fullName>
        <ecNumber evidence="8">3.1.1.-</ecNumber>
    </recommendedName>
</protein>
<dbReference type="SUPFAM" id="SSF53474">
    <property type="entry name" value="alpha/beta-Hydrolases"/>
    <property type="match status" value="1"/>
</dbReference>
<dbReference type="Pfam" id="PF01083">
    <property type="entry name" value="Cutinase"/>
    <property type="match status" value="1"/>
</dbReference>
<evidence type="ECO:0000256" key="1">
    <source>
        <dbReference type="ARBA" id="ARBA00004613"/>
    </source>
</evidence>
<dbReference type="PANTHER" id="PTHR33630:SF9">
    <property type="entry name" value="CUTINASE 4"/>
    <property type="match status" value="1"/>
</dbReference>
<comment type="subcellular location">
    <subcellularLocation>
        <location evidence="1 8">Secreted</location>
    </subcellularLocation>
</comment>
<accession>A0A3S4RS43</accession>
<dbReference type="GO" id="GO:0005576">
    <property type="term" value="C:extracellular region"/>
    <property type="evidence" value="ECO:0007669"/>
    <property type="project" value="UniProtKB-SubCell"/>
</dbReference>
<comment type="similarity">
    <text evidence="2 8">Belongs to the cutinase family.</text>
</comment>
<dbReference type="RefSeq" id="WP_126333423.1">
    <property type="nucleotide sequence ID" value="NZ_AP022604.1"/>
</dbReference>
<dbReference type="PANTHER" id="PTHR33630">
    <property type="entry name" value="CUTINASE RV1984C-RELATED-RELATED"/>
    <property type="match status" value="1"/>
</dbReference>
<reference evidence="10 11" key="1">
    <citation type="submission" date="2018-12" db="EMBL/GenBank/DDBJ databases">
        <authorList>
            <consortium name="Pathogen Informatics"/>
        </authorList>
    </citation>
    <scope>NUCLEOTIDE SEQUENCE [LARGE SCALE GENOMIC DNA]</scope>
    <source>
        <strain evidence="10 11">NCTC10485</strain>
    </source>
</reference>
<evidence type="ECO:0000256" key="4">
    <source>
        <dbReference type="ARBA" id="ARBA00022525"/>
    </source>
</evidence>
<name>A0A3S4RS43_MYCCI</name>
<evidence type="ECO:0000256" key="7">
    <source>
        <dbReference type="ARBA" id="ARBA00023157"/>
    </source>
</evidence>
<dbReference type="Gene3D" id="3.40.50.1820">
    <property type="entry name" value="alpha/beta hydrolase"/>
    <property type="match status" value="1"/>
</dbReference>
<evidence type="ECO:0000256" key="3">
    <source>
        <dbReference type="ARBA" id="ARBA00022487"/>
    </source>
</evidence>
<keyword evidence="11" id="KW-1185">Reference proteome</keyword>
<keyword evidence="4 8" id="KW-0964">Secreted</keyword>
<dbReference type="Proteomes" id="UP000282551">
    <property type="component" value="Chromosome"/>
</dbReference>
<dbReference type="InterPro" id="IPR029058">
    <property type="entry name" value="AB_hydrolase_fold"/>
</dbReference>
<keyword evidence="5" id="KW-0732">Signal</keyword>
<keyword evidence="7" id="KW-1015">Disulfide bond</keyword>
<sequence length="291" mass="29885">MTARRVIAGVGAAAVATSMYHVAPTPSAQAEICPDAEVVFARGTDDAAPLGPTGEDFIATLRSHVSLKWVRAYGVDYPASLDFDKAVDGIGDARAHILATAAGCPETKIVLGGYSQGAAVIGFVTASTVPDGVAADEVPTPMPAYIADHVSAVVLFAKPAPRVMRFLGDPTVTVGPRYTPKTLELCVDNDLICDADGSSFAAHDTYTKSGMTERGAVFAASKLMADWAADAAAEAAAAAAAEPPGPDPRPEGTPRLPGPVLLAPPLPESPAVSPTPEPHFRQSSPVYGPML</sequence>
<dbReference type="SMART" id="SM01110">
    <property type="entry name" value="Cutinase"/>
    <property type="match status" value="1"/>
</dbReference>
<keyword evidence="6 8" id="KW-0378">Hydrolase</keyword>
<dbReference type="EC" id="3.1.1.-" evidence="8"/>
<evidence type="ECO:0000256" key="8">
    <source>
        <dbReference type="RuleBase" id="RU361263"/>
    </source>
</evidence>
<comment type="function">
    <text evidence="8">Catalyzes the hydrolysis of complex carboxylic polyesters found in the cell wall of plants. Degrades cutin, a macromolecule that forms the structure of the plant cuticle.</text>
</comment>
<feature type="region of interest" description="Disordered" evidence="9">
    <location>
        <begin position="238"/>
        <end position="291"/>
    </location>
</feature>
<dbReference type="OrthoDB" id="3690529at2"/>
<evidence type="ECO:0000256" key="2">
    <source>
        <dbReference type="ARBA" id="ARBA00007534"/>
    </source>
</evidence>
<proteinExistence type="inferred from homology"/>
<dbReference type="EMBL" id="LR134355">
    <property type="protein sequence ID" value="VEG47500.1"/>
    <property type="molecule type" value="Genomic_DNA"/>
</dbReference>
<dbReference type="GO" id="GO:0052689">
    <property type="term" value="F:carboxylic ester hydrolase activity"/>
    <property type="evidence" value="ECO:0007669"/>
    <property type="project" value="UniProtKB-KW"/>
</dbReference>
<evidence type="ECO:0000313" key="11">
    <source>
        <dbReference type="Proteomes" id="UP000282551"/>
    </source>
</evidence>
<dbReference type="InterPro" id="IPR000675">
    <property type="entry name" value="Cutinase/axe"/>
</dbReference>
<dbReference type="InterPro" id="IPR043580">
    <property type="entry name" value="CUTINASE_1"/>
</dbReference>
<feature type="compositionally biased region" description="Pro residues" evidence="9">
    <location>
        <begin position="262"/>
        <end position="277"/>
    </location>
</feature>